<dbReference type="GO" id="GO:0000124">
    <property type="term" value="C:SAGA complex"/>
    <property type="evidence" value="ECO:0007669"/>
    <property type="project" value="InterPro"/>
</dbReference>
<keyword evidence="4" id="KW-1185">Reference proteome</keyword>
<evidence type="ECO:0000313" key="4">
    <source>
        <dbReference type="Proteomes" id="UP000530660"/>
    </source>
</evidence>
<feature type="domain" description="SGF29 C-terminal" evidence="2">
    <location>
        <begin position="370"/>
        <end position="552"/>
    </location>
</feature>
<feature type="region of interest" description="Disordered" evidence="1">
    <location>
        <begin position="312"/>
        <end position="362"/>
    </location>
</feature>
<evidence type="ECO:0000256" key="1">
    <source>
        <dbReference type="SAM" id="MobiDB-lite"/>
    </source>
</evidence>
<feature type="compositionally biased region" description="Acidic residues" evidence="1">
    <location>
        <begin position="511"/>
        <end position="521"/>
    </location>
</feature>
<organism evidence="3 4">
    <name type="scientific">Cyanidiococcus yangmingshanensis</name>
    <dbReference type="NCBI Taxonomy" id="2690220"/>
    <lineage>
        <taxon>Eukaryota</taxon>
        <taxon>Rhodophyta</taxon>
        <taxon>Bangiophyceae</taxon>
        <taxon>Cyanidiales</taxon>
        <taxon>Cyanidiaceae</taxon>
        <taxon>Cyanidiococcus</taxon>
    </lineage>
</organism>
<reference evidence="3 4" key="1">
    <citation type="journal article" date="2020" name="J. Phycol.">
        <title>Comparative genome analysis reveals Cyanidiococcus gen. nov., a new extremophilic red algal genus sister to Cyanidioschyzon (Cyanidioschyzonaceae, Rhodophyta).</title>
        <authorList>
            <person name="Liu S.-L."/>
            <person name="Chiang Y.-R."/>
            <person name="Yoon H.S."/>
            <person name="Fu H.-Y."/>
        </authorList>
    </citation>
    <scope>NUCLEOTIDE SEQUENCE [LARGE SCALE GENOMIC DNA]</scope>
    <source>
        <strain evidence="3 4">THAL066</strain>
    </source>
</reference>
<dbReference type="PANTHER" id="PTHR21539">
    <property type="entry name" value="SAGA-ASSOCIATED FACTOR 29"/>
    <property type="match status" value="1"/>
</dbReference>
<evidence type="ECO:0000313" key="3">
    <source>
        <dbReference type="EMBL" id="KAF6000741.1"/>
    </source>
</evidence>
<feature type="region of interest" description="Disordered" evidence="1">
    <location>
        <begin position="511"/>
        <end position="533"/>
    </location>
</feature>
<sequence>MGSGAGPWGPGAPPEGPWLGQRPTAREEASFQPVFLAPPAGVPQGAFPWQQPWSLSQQEGNYASTGGIGENWAPPPPPLPPPLAPPGTLPWWTWGPASVPVPPFAAPLVQLAAPLGAASPALPPPQAQWYWAPPGASPPNESYEWDDEERRAASIMLLGLRDGASVSVDLAWAAAALLPRNAHCAMRLQRRQSRRRLREARRLYRYETPLFGVPYGLPGVYWHAKGVGSPDDLSAAVQSEVNTDDRDEADEAQELMELWKEEAHRHSMPGRGYLTVFRILGGQGDVMRLFENVPEWAVADQSPDARHLGELDDSEEIEPVPEPEPAVPAGHKAANSRRRTTSSLPAGAGNTQVQAPAAASGAIRGRGGNLERLLAPGTDVAFRVKDDEGEWNWILGTVCCYLSEERKYRIADRGEEMVEAFEQRGDECSTPANRLDGGKYRLYQVARSRVRPLPSRAADNLRLRPSMKVLALYPGTSALYPATVLESAEMVMKEPGHPHGMAYKLVFENEDADEDEEDSADEEHAERENDAAAAPEAVPFKYVHARFVLPLL</sequence>
<feature type="compositionally biased region" description="Polar residues" evidence="1">
    <location>
        <begin position="341"/>
        <end position="354"/>
    </location>
</feature>
<dbReference type="EMBL" id="VWRR01000018">
    <property type="protein sequence ID" value="KAF6000741.1"/>
    <property type="molecule type" value="Genomic_DNA"/>
</dbReference>
<dbReference type="InterPro" id="IPR010750">
    <property type="entry name" value="SGF29_tudor-like_dom"/>
</dbReference>
<evidence type="ECO:0000259" key="2">
    <source>
        <dbReference type="PROSITE" id="PS51518"/>
    </source>
</evidence>
<gene>
    <name evidence="3" type="ORF">F1559_002689</name>
</gene>
<dbReference type="PROSITE" id="PS51518">
    <property type="entry name" value="SGF29_C"/>
    <property type="match status" value="1"/>
</dbReference>
<comment type="caution">
    <text evidence="3">The sequence shown here is derived from an EMBL/GenBank/DDBJ whole genome shotgun (WGS) entry which is preliminary data.</text>
</comment>
<dbReference type="Pfam" id="PF07039">
    <property type="entry name" value="SGF29_Tudor"/>
    <property type="match status" value="1"/>
</dbReference>
<dbReference type="Gene3D" id="2.30.30.140">
    <property type="match status" value="2"/>
</dbReference>
<protein>
    <recommendedName>
        <fullName evidence="2">SGF29 C-terminal domain-containing protein</fullName>
    </recommendedName>
</protein>
<dbReference type="Proteomes" id="UP000530660">
    <property type="component" value="Unassembled WGS sequence"/>
</dbReference>
<feature type="region of interest" description="Disordered" evidence="1">
    <location>
        <begin position="1"/>
        <end position="32"/>
    </location>
</feature>
<dbReference type="PANTHER" id="PTHR21539:SF0">
    <property type="entry name" value="SAGA-ASSOCIATED FACTOR 29"/>
    <property type="match status" value="1"/>
</dbReference>
<dbReference type="InterPro" id="IPR037802">
    <property type="entry name" value="SGF29"/>
</dbReference>
<proteinExistence type="predicted"/>
<dbReference type="OrthoDB" id="10265994at2759"/>
<dbReference type="AlphaFoldDB" id="A0A7J7IEI0"/>
<name>A0A7J7IEI0_9RHOD</name>
<accession>A0A7J7IEI0</accession>
<dbReference type="CDD" id="cd20393">
    <property type="entry name" value="Tudor_SGF29_rpt1"/>
    <property type="match status" value="1"/>
</dbReference>
<dbReference type="InterPro" id="IPR047288">
    <property type="entry name" value="Tudor_SGF29_rpt1"/>
</dbReference>
<feature type="compositionally biased region" description="Acidic residues" evidence="1">
    <location>
        <begin position="312"/>
        <end position="321"/>
    </location>
</feature>